<dbReference type="SMART" id="SM00843">
    <property type="entry name" value="Ftsk_gamma"/>
    <property type="match status" value="1"/>
</dbReference>
<gene>
    <name evidence="20" type="ORF">ACFQS8_11885</name>
</gene>
<dbReference type="Gene3D" id="3.40.50.300">
    <property type="entry name" value="P-loop containing nucleotide triphosphate hydrolases"/>
    <property type="match status" value="1"/>
</dbReference>
<evidence type="ECO:0000256" key="12">
    <source>
        <dbReference type="ARBA" id="ARBA00023136"/>
    </source>
</evidence>
<dbReference type="SUPFAM" id="SSF52540">
    <property type="entry name" value="P-loop containing nucleoside triphosphate hydrolases"/>
    <property type="match status" value="1"/>
</dbReference>
<evidence type="ECO:0000256" key="18">
    <source>
        <dbReference type="SAM" id="Phobius"/>
    </source>
</evidence>
<dbReference type="EMBL" id="JBHTBR010000005">
    <property type="protein sequence ID" value="MFC7292321.1"/>
    <property type="molecule type" value="Genomic_DNA"/>
</dbReference>
<evidence type="ECO:0000259" key="19">
    <source>
        <dbReference type="PROSITE" id="PS50901"/>
    </source>
</evidence>
<dbReference type="InterPro" id="IPR041027">
    <property type="entry name" value="FtsK_alpha"/>
</dbReference>
<feature type="region of interest" description="Disordered" evidence="17">
    <location>
        <begin position="244"/>
        <end position="264"/>
    </location>
</feature>
<evidence type="ECO:0000256" key="2">
    <source>
        <dbReference type="ARBA" id="ARBA00006474"/>
    </source>
</evidence>
<keyword evidence="7 16" id="KW-0547">Nucleotide-binding</keyword>
<evidence type="ECO:0000256" key="7">
    <source>
        <dbReference type="ARBA" id="ARBA00022741"/>
    </source>
</evidence>
<dbReference type="PROSITE" id="PS50901">
    <property type="entry name" value="FTSK"/>
    <property type="match status" value="1"/>
</dbReference>
<dbReference type="Pfam" id="PF09397">
    <property type="entry name" value="FtsK_gamma"/>
    <property type="match status" value="1"/>
</dbReference>
<evidence type="ECO:0000256" key="1">
    <source>
        <dbReference type="ARBA" id="ARBA00004651"/>
    </source>
</evidence>
<keyword evidence="8" id="KW-0159">Chromosome partition</keyword>
<dbReference type="PANTHER" id="PTHR22683:SF41">
    <property type="entry name" value="DNA TRANSLOCASE FTSK"/>
    <property type="match status" value="1"/>
</dbReference>
<evidence type="ECO:0000256" key="4">
    <source>
        <dbReference type="ARBA" id="ARBA00022475"/>
    </source>
</evidence>
<feature type="binding site" evidence="16">
    <location>
        <begin position="518"/>
        <end position="525"/>
    </location>
    <ligand>
        <name>ATP</name>
        <dbReference type="ChEBI" id="CHEBI:30616"/>
    </ligand>
</feature>
<dbReference type="InterPro" id="IPR050206">
    <property type="entry name" value="FtsK/SpoIIIE/SftA"/>
</dbReference>
<keyword evidence="11" id="KW-0238">DNA-binding</keyword>
<name>A0ABW2INC1_9PROT</name>
<protein>
    <recommendedName>
        <fullName evidence="3">DNA translocase FtsK</fullName>
    </recommendedName>
</protein>
<feature type="transmembrane region" description="Helical" evidence="18">
    <location>
        <begin position="30"/>
        <end position="51"/>
    </location>
</feature>
<evidence type="ECO:0000256" key="3">
    <source>
        <dbReference type="ARBA" id="ARBA00020887"/>
    </source>
</evidence>
<keyword evidence="10 18" id="KW-1133">Transmembrane helix</keyword>
<comment type="subunit">
    <text evidence="15">Homohexamer. Forms a ring that surrounds DNA.</text>
</comment>
<keyword evidence="5" id="KW-0132">Cell division</keyword>
<keyword evidence="6 18" id="KW-0812">Transmembrane</keyword>
<evidence type="ECO:0000256" key="11">
    <source>
        <dbReference type="ARBA" id="ARBA00023125"/>
    </source>
</evidence>
<evidence type="ECO:0000256" key="14">
    <source>
        <dbReference type="ARBA" id="ARBA00024784"/>
    </source>
</evidence>
<comment type="function">
    <text evidence="14">Essential cell division protein that coordinates cell division and chromosome segregation. The N-terminus is involved in assembly of the cell-division machinery. The C-terminus functions as a DNA motor that moves dsDNA in an ATP-dependent manner towards the dif recombination site, which is located within the replication terminus region. Translocation stops specifically at Xer-dif sites, where FtsK interacts with the Xer recombinase, allowing activation of chromosome unlinking by recombination. FtsK orienting polar sequences (KOPS) guide the direction of DNA translocation. FtsK can remove proteins from DNA as it translocates, but translocation stops specifically at XerCD-dif site, thereby preventing removal of XerC and XerD from dif.</text>
</comment>
<dbReference type="Pfam" id="PF17854">
    <property type="entry name" value="FtsK_alpha"/>
    <property type="match status" value="1"/>
</dbReference>
<keyword evidence="4" id="KW-1003">Cell membrane</keyword>
<feature type="compositionally biased region" description="Low complexity" evidence="17">
    <location>
        <begin position="299"/>
        <end position="341"/>
    </location>
</feature>
<feature type="transmembrane region" description="Helical" evidence="18">
    <location>
        <begin position="84"/>
        <end position="102"/>
    </location>
</feature>
<proteinExistence type="inferred from homology"/>
<dbReference type="Proteomes" id="UP001596492">
    <property type="component" value="Unassembled WGS sequence"/>
</dbReference>
<feature type="region of interest" description="Disordered" evidence="17">
    <location>
        <begin position="298"/>
        <end position="364"/>
    </location>
</feature>
<accession>A0ABW2INC1</accession>
<dbReference type="InterPro" id="IPR002543">
    <property type="entry name" value="FtsK_dom"/>
</dbReference>
<evidence type="ECO:0000256" key="15">
    <source>
        <dbReference type="ARBA" id="ARBA00025923"/>
    </source>
</evidence>
<evidence type="ECO:0000256" key="16">
    <source>
        <dbReference type="PROSITE-ProRule" id="PRU00289"/>
    </source>
</evidence>
<dbReference type="InterPro" id="IPR027417">
    <property type="entry name" value="P-loop_NTPase"/>
</dbReference>
<keyword evidence="9 16" id="KW-0067">ATP-binding</keyword>
<reference evidence="21" key="1">
    <citation type="journal article" date="2019" name="Int. J. Syst. Evol. Microbiol.">
        <title>The Global Catalogue of Microorganisms (GCM) 10K type strain sequencing project: providing services to taxonomists for standard genome sequencing and annotation.</title>
        <authorList>
            <consortium name="The Broad Institute Genomics Platform"/>
            <consortium name="The Broad Institute Genome Sequencing Center for Infectious Disease"/>
            <person name="Wu L."/>
            <person name="Ma J."/>
        </authorList>
    </citation>
    <scope>NUCLEOTIDE SEQUENCE [LARGE SCALE GENOMIC DNA]</scope>
    <source>
        <strain evidence="21">CCUG 51308</strain>
    </source>
</reference>
<dbReference type="CDD" id="cd01127">
    <property type="entry name" value="TrwB_TraG_TraD_VirD4"/>
    <property type="match status" value="1"/>
</dbReference>
<dbReference type="Gene3D" id="1.10.10.10">
    <property type="entry name" value="Winged helix-like DNA-binding domain superfamily/Winged helix DNA-binding domain"/>
    <property type="match status" value="1"/>
</dbReference>
<evidence type="ECO:0000313" key="20">
    <source>
        <dbReference type="EMBL" id="MFC7292321.1"/>
    </source>
</evidence>
<comment type="subcellular location">
    <subcellularLocation>
        <location evidence="1">Cell membrane</location>
        <topology evidence="1">Multi-pass membrane protein</topology>
    </subcellularLocation>
</comment>
<evidence type="ECO:0000256" key="5">
    <source>
        <dbReference type="ARBA" id="ARBA00022618"/>
    </source>
</evidence>
<dbReference type="InterPro" id="IPR018541">
    <property type="entry name" value="Ftsk_gamma"/>
</dbReference>
<dbReference type="PANTHER" id="PTHR22683">
    <property type="entry name" value="SPORULATION PROTEIN RELATED"/>
    <property type="match status" value="1"/>
</dbReference>
<feature type="transmembrane region" description="Helical" evidence="18">
    <location>
        <begin position="168"/>
        <end position="189"/>
    </location>
</feature>
<evidence type="ECO:0000256" key="10">
    <source>
        <dbReference type="ARBA" id="ARBA00022989"/>
    </source>
</evidence>
<evidence type="ECO:0000256" key="17">
    <source>
        <dbReference type="SAM" id="MobiDB-lite"/>
    </source>
</evidence>
<sequence>MPSTQVSNRVQHIDAEYQIPGRKPSGFGRLLTGIIAFSLGVFICGACGSYSPTDPSLNVASDTSATNLFSSTGAVAADLLMQSFGWTAWLAGFGLMIGGVYRTFAIGPRRPSRWFWGSLAIAMSCVCLAGWPIPSNWPLASGLGGMVGERLNALASVPFAAFGAPNPVFLASVGAGISGVLFAAIAMGLGADDGIALFRTIEQLWISFRRGKAIPMEVVEETEEEVRDVAGLRDRANSFFENMRSRNPQQAALPDPQSMAPHLEEPEDGFFKSVRHAERPSIPVRQRLAEKVVETPVYAPSAEEPAAKSSLFGNRAVTPTPAPTQSQAAPAPTPAPVSVRPVAPPKPAPVQSANGTSYMDGDEENARLPSLDLLQLPPERRTEFDEAHLLEMAERLQVVLGDFGVKGRIAEVRPGPVVTLFELEPAPGTKSSRVISLAEDIARSMSATAARVAVVPGRNAIGIELPNDNRETVYLRDLLAAKAFSRTRAALPLALGENIGGEPTIADLAKMPHLLIAGTTGSGKSVGINAMILSLLYKLTPEECRFIMIDPKMLELSIYEGIPHLLSPVVIDPHKAVAALKWTVREMESRYEVMSKMGVRNITGFNKKAKDARETGEVFTRPIQTGYNSDTGEPIYENEIIDMSPMPHIVVVIDEMADLMIVAGKEIEALVQRLAQMARAAGIHLITATQRPSVDVITGTIKANFPTRISYMVTTKIDSRTILGEQGAEQLLGMGDLLYQASGGKLNRVHGPFVSDEEVEHVVSFLKETGEPSYIEGITDEPEEDVSVADAAMGTSSGDVEEDLYREAIQIVRRDKRASTSYIQRRLKIGYNRAASLIERMESEGLVSAANHAGKREILMPEDYAA</sequence>
<comment type="similarity">
    <text evidence="2">Belongs to the FtsK/SpoIIIE/SftA family.</text>
</comment>
<evidence type="ECO:0000256" key="8">
    <source>
        <dbReference type="ARBA" id="ARBA00022829"/>
    </source>
</evidence>
<keyword evidence="12 18" id="KW-0472">Membrane</keyword>
<dbReference type="InterPro" id="IPR036390">
    <property type="entry name" value="WH_DNA-bd_sf"/>
</dbReference>
<keyword evidence="21" id="KW-1185">Reference proteome</keyword>
<dbReference type="SUPFAM" id="SSF46785">
    <property type="entry name" value="Winged helix' DNA-binding domain"/>
    <property type="match status" value="1"/>
</dbReference>
<evidence type="ECO:0000256" key="9">
    <source>
        <dbReference type="ARBA" id="ARBA00022840"/>
    </source>
</evidence>
<evidence type="ECO:0000313" key="21">
    <source>
        <dbReference type="Proteomes" id="UP001596492"/>
    </source>
</evidence>
<dbReference type="RefSeq" id="WP_382167661.1">
    <property type="nucleotide sequence ID" value="NZ_JBHTBR010000005.1"/>
</dbReference>
<keyword evidence="13" id="KW-0131">Cell cycle</keyword>
<comment type="caution">
    <text evidence="20">The sequence shown here is derived from an EMBL/GenBank/DDBJ whole genome shotgun (WGS) entry which is preliminary data.</text>
</comment>
<feature type="domain" description="FtsK" evidence="19">
    <location>
        <begin position="501"/>
        <end position="720"/>
    </location>
</feature>
<dbReference type="InterPro" id="IPR036388">
    <property type="entry name" value="WH-like_DNA-bd_sf"/>
</dbReference>
<dbReference type="InterPro" id="IPR025199">
    <property type="entry name" value="FtsK_4TM"/>
</dbReference>
<dbReference type="Pfam" id="PF13491">
    <property type="entry name" value="FtsK_4TM"/>
    <property type="match status" value="1"/>
</dbReference>
<dbReference type="Gene3D" id="3.30.980.40">
    <property type="match status" value="1"/>
</dbReference>
<dbReference type="Pfam" id="PF01580">
    <property type="entry name" value="FtsK_SpoIIIE"/>
    <property type="match status" value="1"/>
</dbReference>
<feature type="transmembrane region" description="Helical" evidence="18">
    <location>
        <begin position="114"/>
        <end position="133"/>
    </location>
</feature>
<evidence type="ECO:0000256" key="13">
    <source>
        <dbReference type="ARBA" id="ARBA00023306"/>
    </source>
</evidence>
<evidence type="ECO:0000256" key="6">
    <source>
        <dbReference type="ARBA" id="ARBA00022692"/>
    </source>
</evidence>
<organism evidence="20 21">
    <name type="scientific">Hirschia litorea</name>
    <dbReference type="NCBI Taxonomy" id="1199156"/>
    <lineage>
        <taxon>Bacteria</taxon>
        <taxon>Pseudomonadati</taxon>
        <taxon>Pseudomonadota</taxon>
        <taxon>Alphaproteobacteria</taxon>
        <taxon>Hyphomonadales</taxon>
        <taxon>Hyphomonadaceae</taxon>
        <taxon>Hirschia</taxon>
    </lineage>
</organism>